<feature type="transmembrane region" description="Helical" evidence="1">
    <location>
        <begin position="89"/>
        <end position="114"/>
    </location>
</feature>
<evidence type="ECO:0000313" key="2">
    <source>
        <dbReference type="EMBL" id="CAL4080771.1"/>
    </source>
</evidence>
<sequence length="147" mass="16388">MEADTGCCNSKALKISTYVIGSINLAACLYGLISATLSMYGIAGVRWPNLGLIELPVHLINIYTTVSIFSCIMVRVFPSEYLVSRLRNYVVFVITIIPLQIICIVLEFCVPTTIHYFYHYYTWSFGCTASFPLTASFLGVICALVFK</sequence>
<feature type="transmembrane region" description="Helical" evidence="1">
    <location>
        <begin position="18"/>
        <end position="43"/>
    </location>
</feature>
<name>A0AAV2QGU6_MEGNR</name>
<evidence type="ECO:0000256" key="1">
    <source>
        <dbReference type="SAM" id="Phobius"/>
    </source>
</evidence>
<dbReference type="EMBL" id="CAXKWB010005964">
    <property type="protein sequence ID" value="CAL4080771.1"/>
    <property type="molecule type" value="Genomic_DNA"/>
</dbReference>
<keyword evidence="1" id="KW-0812">Transmembrane</keyword>
<feature type="transmembrane region" description="Helical" evidence="1">
    <location>
        <begin position="55"/>
        <end position="77"/>
    </location>
</feature>
<feature type="non-terminal residue" evidence="2">
    <location>
        <position position="147"/>
    </location>
</feature>
<keyword evidence="1" id="KW-1133">Transmembrane helix</keyword>
<accession>A0AAV2QGU6</accession>
<keyword evidence="3" id="KW-1185">Reference proteome</keyword>
<proteinExistence type="predicted"/>
<dbReference type="Proteomes" id="UP001497623">
    <property type="component" value="Unassembled WGS sequence"/>
</dbReference>
<reference evidence="2 3" key="1">
    <citation type="submission" date="2024-05" db="EMBL/GenBank/DDBJ databases">
        <authorList>
            <person name="Wallberg A."/>
        </authorList>
    </citation>
    <scope>NUCLEOTIDE SEQUENCE [LARGE SCALE GENOMIC DNA]</scope>
</reference>
<dbReference type="AlphaFoldDB" id="A0AAV2QGU6"/>
<feature type="transmembrane region" description="Helical" evidence="1">
    <location>
        <begin position="120"/>
        <end position="146"/>
    </location>
</feature>
<keyword evidence="1" id="KW-0472">Membrane</keyword>
<protein>
    <submittedName>
        <fullName evidence="2">Uncharacterized protein</fullName>
    </submittedName>
</protein>
<comment type="caution">
    <text evidence="2">The sequence shown here is derived from an EMBL/GenBank/DDBJ whole genome shotgun (WGS) entry which is preliminary data.</text>
</comment>
<evidence type="ECO:0000313" key="3">
    <source>
        <dbReference type="Proteomes" id="UP001497623"/>
    </source>
</evidence>
<gene>
    <name evidence="2" type="ORF">MNOR_LOCUS11385</name>
</gene>
<organism evidence="2 3">
    <name type="scientific">Meganyctiphanes norvegica</name>
    <name type="common">Northern krill</name>
    <name type="synonym">Thysanopoda norvegica</name>
    <dbReference type="NCBI Taxonomy" id="48144"/>
    <lineage>
        <taxon>Eukaryota</taxon>
        <taxon>Metazoa</taxon>
        <taxon>Ecdysozoa</taxon>
        <taxon>Arthropoda</taxon>
        <taxon>Crustacea</taxon>
        <taxon>Multicrustacea</taxon>
        <taxon>Malacostraca</taxon>
        <taxon>Eumalacostraca</taxon>
        <taxon>Eucarida</taxon>
        <taxon>Euphausiacea</taxon>
        <taxon>Euphausiidae</taxon>
        <taxon>Meganyctiphanes</taxon>
    </lineage>
</organism>